<name>A0AAD9KAG3_9ANNE</name>
<reference evidence="2" key="1">
    <citation type="journal article" date="2023" name="Mol. Biol. Evol.">
        <title>Third-Generation Sequencing Reveals the Adaptive Role of the Epigenome in Three Deep-Sea Polychaetes.</title>
        <authorList>
            <person name="Perez M."/>
            <person name="Aroh O."/>
            <person name="Sun Y."/>
            <person name="Lan Y."/>
            <person name="Juniper S.K."/>
            <person name="Young C.R."/>
            <person name="Angers B."/>
            <person name="Qian P.Y."/>
        </authorList>
    </citation>
    <scope>NUCLEOTIDE SEQUENCE</scope>
    <source>
        <strain evidence="2">P08H-3</strain>
    </source>
</reference>
<dbReference type="EMBL" id="JAODUP010000034">
    <property type="protein sequence ID" value="KAK2166858.1"/>
    <property type="molecule type" value="Genomic_DNA"/>
</dbReference>
<evidence type="ECO:0000313" key="2">
    <source>
        <dbReference type="EMBL" id="KAK2166858.1"/>
    </source>
</evidence>
<keyword evidence="3" id="KW-1185">Reference proteome</keyword>
<gene>
    <name evidence="2" type="ORF">LSH36_34g03058</name>
</gene>
<feature type="compositionally biased region" description="Basic and acidic residues" evidence="1">
    <location>
        <begin position="1"/>
        <end position="15"/>
    </location>
</feature>
<feature type="region of interest" description="Disordered" evidence="1">
    <location>
        <begin position="1"/>
        <end position="21"/>
    </location>
</feature>
<accession>A0AAD9KAG3</accession>
<organism evidence="2 3">
    <name type="scientific">Paralvinella palmiformis</name>
    <dbReference type="NCBI Taxonomy" id="53620"/>
    <lineage>
        <taxon>Eukaryota</taxon>
        <taxon>Metazoa</taxon>
        <taxon>Spiralia</taxon>
        <taxon>Lophotrochozoa</taxon>
        <taxon>Annelida</taxon>
        <taxon>Polychaeta</taxon>
        <taxon>Sedentaria</taxon>
        <taxon>Canalipalpata</taxon>
        <taxon>Terebellida</taxon>
        <taxon>Terebelliformia</taxon>
        <taxon>Alvinellidae</taxon>
        <taxon>Paralvinella</taxon>
    </lineage>
</organism>
<sequence length="80" mass="8603">MADTKKEKNEVDGIHDNAMPLVDKQDDNGIIIENTDLDVSSHRRQRCKASSILTTVGILLSRVPSVAGTGGYNGCRDSSS</sequence>
<evidence type="ECO:0000313" key="3">
    <source>
        <dbReference type="Proteomes" id="UP001208570"/>
    </source>
</evidence>
<dbReference type="AlphaFoldDB" id="A0AAD9KAG3"/>
<proteinExistence type="predicted"/>
<evidence type="ECO:0000256" key="1">
    <source>
        <dbReference type="SAM" id="MobiDB-lite"/>
    </source>
</evidence>
<dbReference type="Proteomes" id="UP001208570">
    <property type="component" value="Unassembled WGS sequence"/>
</dbReference>
<comment type="caution">
    <text evidence="2">The sequence shown here is derived from an EMBL/GenBank/DDBJ whole genome shotgun (WGS) entry which is preliminary data.</text>
</comment>
<protein>
    <submittedName>
        <fullName evidence="2">Uncharacterized protein</fullName>
    </submittedName>
</protein>